<dbReference type="FunFam" id="3.40.50.300:FF:000016">
    <property type="entry name" value="Oligopeptide ABC transporter ATP-binding component"/>
    <property type="match status" value="1"/>
</dbReference>
<keyword evidence="3" id="KW-0813">Transport</keyword>
<dbReference type="GO" id="GO:0005886">
    <property type="term" value="C:plasma membrane"/>
    <property type="evidence" value="ECO:0007669"/>
    <property type="project" value="UniProtKB-SubCell"/>
</dbReference>
<dbReference type="InterPro" id="IPR013563">
    <property type="entry name" value="Oligopep_ABC_C"/>
</dbReference>
<dbReference type="InterPro" id="IPR050388">
    <property type="entry name" value="ABC_Ni/Peptide_Import"/>
</dbReference>
<dbReference type="SUPFAM" id="SSF52540">
    <property type="entry name" value="P-loop containing nucleoside triphosphate hydrolases"/>
    <property type="match status" value="1"/>
</dbReference>
<dbReference type="AlphaFoldDB" id="A0A919XZ22"/>
<evidence type="ECO:0000259" key="8">
    <source>
        <dbReference type="PROSITE" id="PS50893"/>
    </source>
</evidence>
<dbReference type="Pfam" id="PF08352">
    <property type="entry name" value="oligo_HPY"/>
    <property type="match status" value="1"/>
</dbReference>
<name>A0A919XZ22_9BACL</name>
<comment type="similarity">
    <text evidence="2">Belongs to the ABC transporter superfamily.</text>
</comment>
<dbReference type="EMBL" id="BORR01000019">
    <property type="protein sequence ID" value="GIO39232.1"/>
    <property type="molecule type" value="Genomic_DNA"/>
</dbReference>
<dbReference type="GO" id="GO:0015833">
    <property type="term" value="P:peptide transport"/>
    <property type="evidence" value="ECO:0007669"/>
    <property type="project" value="InterPro"/>
</dbReference>
<feature type="domain" description="ABC transporter" evidence="8">
    <location>
        <begin position="6"/>
        <end position="255"/>
    </location>
</feature>
<dbReference type="Gene3D" id="3.40.50.300">
    <property type="entry name" value="P-loop containing nucleotide triphosphate hydrolases"/>
    <property type="match status" value="1"/>
</dbReference>
<dbReference type="InterPro" id="IPR003439">
    <property type="entry name" value="ABC_transporter-like_ATP-bd"/>
</dbReference>
<keyword evidence="7" id="KW-0472">Membrane</keyword>
<dbReference type="PANTHER" id="PTHR43297">
    <property type="entry name" value="OLIGOPEPTIDE TRANSPORT ATP-BINDING PROTEIN APPD"/>
    <property type="match status" value="1"/>
</dbReference>
<dbReference type="InterPro" id="IPR003593">
    <property type="entry name" value="AAA+_ATPase"/>
</dbReference>
<dbReference type="CDD" id="cd03257">
    <property type="entry name" value="ABC_NikE_OppD_transporters"/>
    <property type="match status" value="1"/>
</dbReference>
<proteinExistence type="inferred from homology"/>
<protein>
    <submittedName>
        <fullName evidence="9">Peptide ABC transporter ATP-binding protein</fullName>
    </submittedName>
</protein>
<evidence type="ECO:0000313" key="10">
    <source>
        <dbReference type="Proteomes" id="UP000681162"/>
    </source>
</evidence>
<dbReference type="InterPro" id="IPR027417">
    <property type="entry name" value="P-loop_NTPase"/>
</dbReference>
<comment type="subcellular location">
    <subcellularLocation>
        <location evidence="1">Cell membrane</location>
        <topology evidence="1">Peripheral membrane protein</topology>
    </subcellularLocation>
</comment>
<gene>
    <name evidence="9" type="primary">oppD_4</name>
    <name evidence="9" type="ORF">J41TS12_40930</name>
</gene>
<dbReference type="PROSITE" id="PS00211">
    <property type="entry name" value="ABC_TRANSPORTER_1"/>
    <property type="match status" value="1"/>
</dbReference>
<dbReference type="GO" id="GO:0005524">
    <property type="term" value="F:ATP binding"/>
    <property type="evidence" value="ECO:0007669"/>
    <property type="project" value="UniProtKB-KW"/>
</dbReference>
<dbReference type="SMART" id="SM00382">
    <property type="entry name" value="AAA"/>
    <property type="match status" value="1"/>
</dbReference>
<evidence type="ECO:0000256" key="2">
    <source>
        <dbReference type="ARBA" id="ARBA00005417"/>
    </source>
</evidence>
<keyword evidence="4" id="KW-1003">Cell membrane</keyword>
<evidence type="ECO:0000256" key="7">
    <source>
        <dbReference type="ARBA" id="ARBA00023136"/>
    </source>
</evidence>
<evidence type="ECO:0000256" key="6">
    <source>
        <dbReference type="ARBA" id="ARBA00022840"/>
    </source>
</evidence>
<dbReference type="RefSeq" id="WP_212942299.1">
    <property type="nucleotide sequence ID" value="NZ_BORR01000019.1"/>
</dbReference>
<evidence type="ECO:0000256" key="5">
    <source>
        <dbReference type="ARBA" id="ARBA00022741"/>
    </source>
</evidence>
<dbReference type="InterPro" id="IPR017871">
    <property type="entry name" value="ABC_transporter-like_CS"/>
</dbReference>
<reference evidence="9 10" key="1">
    <citation type="submission" date="2021-03" db="EMBL/GenBank/DDBJ databases">
        <title>Antimicrobial resistance genes in bacteria isolated from Japanese honey, and their potential for conferring macrolide and lincosamide resistance in the American foulbrood pathogen Paenibacillus larvae.</title>
        <authorList>
            <person name="Okamoto M."/>
            <person name="Kumagai M."/>
            <person name="Kanamori H."/>
            <person name="Takamatsu D."/>
        </authorList>
    </citation>
    <scope>NUCLEOTIDE SEQUENCE [LARGE SCALE GENOMIC DNA]</scope>
    <source>
        <strain evidence="9 10">J41TS12</strain>
    </source>
</reference>
<keyword evidence="10" id="KW-1185">Reference proteome</keyword>
<comment type="caution">
    <text evidence="9">The sequence shown here is derived from an EMBL/GenBank/DDBJ whole genome shotgun (WGS) entry which is preliminary data.</text>
</comment>
<accession>A0A919XZ22</accession>
<dbReference type="GO" id="GO:0016887">
    <property type="term" value="F:ATP hydrolysis activity"/>
    <property type="evidence" value="ECO:0007669"/>
    <property type="project" value="InterPro"/>
</dbReference>
<evidence type="ECO:0000256" key="1">
    <source>
        <dbReference type="ARBA" id="ARBA00004202"/>
    </source>
</evidence>
<evidence type="ECO:0000256" key="4">
    <source>
        <dbReference type="ARBA" id="ARBA00022475"/>
    </source>
</evidence>
<dbReference type="Pfam" id="PF00005">
    <property type="entry name" value="ABC_tran"/>
    <property type="match status" value="1"/>
</dbReference>
<dbReference type="PROSITE" id="PS50893">
    <property type="entry name" value="ABC_TRANSPORTER_2"/>
    <property type="match status" value="1"/>
</dbReference>
<dbReference type="Proteomes" id="UP000681162">
    <property type="component" value="Unassembled WGS sequence"/>
</dbReference>
<evidence type="ECO:0000256" key="3">
    <source>
        <dbReference type="ARBA" id="ARBA00022448"/>
    </source>
</evidence>
<dbReference type="NCBIfam" id="TIGR01727">
    <property type="entry name" value="oligo_HPY"/>
    <property type="match status" value="1"/>
</dbReference>
<keyword evidence="5" id="KW-0547">Nucleotide-binding</keyword>
<sequence>MSEELLKIENLTTSFRIDDDYYAAVDDVSLTVRKNEILAIVGESGSGKSALAYSIMGLHTRARMEGHIYYGEQDLVGMPANQLNKLRGKDISMIFQDPLSALNPLMTVGKQIEEVILLHQPASGKAARKRQAIELLDKVGIPRPEVTYLQYPHELSGGMRQRIVIAIAIANGPKLLIADEPTTALDVTIQLQILDLIRELKNDMEAGIILITHDLGVVAEMADRVAVMYAGQIVEVADIYTLVTNAKHPYTRSLLNSIPTVNEVKSKLHVIQGIVPSLKNLPREGCRFAPRIPWIESEKHEAHPEMHEIAEGHFVRCTCYKHFYFPAQSEEDSEHVHS</sequence>
<organism evidence="9 10">
    <name type="scientific">Paenibacillus antibioticophila</name>
    <dbReference type="NCBI Taxonomy" id="1274374"/>
    <lineage>
        <taxon>Bacteria</taxon>
        <taxon>Bacillati</taxon>
        <taxon>Bacillota</taxon>
        <taxon>Bacilli</taxon>
        <taxon>Bacillales</taxon>
        <taxon>Paenibacillaceae</taxon>
        <taxon>Paenibacillus</taxon>
    </lineage>
</organism>
<keyword evidence="6 9" id="KW-0067">ATP-binding</keyword>
<dbReference type="PANTHER" id="PTHR43297:SF2">
    <property type="entry name" value="DIPEPTIDE TRANSPORT ATP-BINDING PROTEIN DPPD"/>
    <property type="match status" value="1"/>
</dbReference>
<evidence type="ECO:0000313" key="9">
    <source>
        <dbReference type="EMBL" id="GIO39232.1"/>
    </source>
</evidence>